<dbReference type="InterPro" id="IPR019874">
    <property type="entry name" value="RF_methyltr_PrmC"/>
</dbReference>
<keyword evidence="3 5" id="KW-0949">S-adenosyl-L-methionine</keyword>
<comment type="caution">
    <text evidence="5">Lacks conserved residue(s) required for the propagation of feature annotation.</text>
</comment>
<comment type="similarity">
    <text evidence="5">Belongs to the protein N5-glutamine methyltransferase family. PrmC subfamily.</text>
</comment>
<dbReference type="AlphaFoldDB" id="E6MEV2"/>
<feature type="binding site" evidence="5">
    <location>
        <position position="192"/>
    </location>
    <ligand>
        <name>S-adenosyl-L-methionine</name>
        <dbReference type="ChEBI" id="CHEBI:59789"/>
    </ligand>
</feature>
<dbReference type="InterPro" id="IPR040758">
    <property type="entry name" value="PrmC_N"/>
</dbReference>
<dbReference type="GO" id="GO:0003676">
    <property type="term" value="F:nucleic acid binding"/>
    <property type="evidence" value="ECO:0007669"/>
    <property type="project" value="InterPro"/>
</dbReference>
<evidence type="ECO:0000256" key="4">
    <source>
        <dbReference type="ARBA" id="ARBA00048391"/>
    </source>
</evidence>
<accession>E6MEV2</accession>
<dbReference type="Proteomes" id="UP000004754">
    <property type="component" value="Unassembled WGS sequence"/>
</dbReference>
<dbReference type="PROSITE" id="PS00092">
    <property type="entry name" value="N6_MTASE"/>
    <property type="match status" value="1"/>
</dbReference>
<dbReference type="InterPro" id="IPR029063">
    <property type="entry name" value="SAM-dependent_MTases_sf"/>
</dbReference>
<proteinExistence type="inferred from homology"/>
<evidence type="ECO:0000256" key="5">
    <source>
        <dbReference type="HAMAP-Rule" id="MF_02126"/>
    </source>
</evidence>
<comment type="caution">
    <text evidence="8">The sequence shown here is derived from an EMBL/GenBank/DDBJ whole genome shotgun (WGS) entry which is preliminary data.</text>
</comment>
<keyword evidence="9" id="KW-1185">Reference proteome</keyword>
<evidence type="ECO:0000313" key="9">
    <source>
        <dbReference type="Proteomes" id="UP000004754"/>
    </source>
</evidence>
<evidence type="ECO:0000256" key="1">
    <source>
        <dbReference type="ARBA" id="ARBA00022603"/>
    </source>
</evidence>
<dbReference type="OrthoDB" id="9800643at2"/>
<dbReference type="Pfam" id="PF17827">
    <property type="entry name" value="PrmC_N"/>
    <property type="match status" value="1"/>
</dbReference>
<dbReference type="InterPro" id="IPR004556">
    <property type="entry name" value="HemK-like"/>
</dbReference>
<reference evidence="8 9" key="1">
    <citation type="submission" date="2010-12" db="EMBL/GenBank/DDBJ databases">
        <authorList>
            <person name="Muzny D."/>
            <person name="Qin X."/>
            <person name="Deng J."/>
            <person name="Jiang H."/>
            <person name="Liu Y."/>
            <person name="Qu J."/>
            <person name="Song X.-Z."/>
            <person name="Zhang L."/>
            <person name="Thornton R."/>
            <person name="Coyle M."/>
            <person name="Francisco L."/>
            <person name="Jackson L."/>
            <person name="Javaid M."/>
            <person name="Korchina V."/>
            <person name="Kovar C."/>
            <person name="Mata R."/>
            <person name="Mathew T."/>
            <person name="Ngo R."/>
            <person name="Nguyen L."/>
            <person name="Nguyen N."/>
            <person name="Okwuonu G."/>
            <person name="Ongeri F."/>
            <person name="Pham C."/>
            <person name="Simmons D."/>
            <person name="Wilczek-Boney K."/>
            <person name="Hale W."/>
            <person name="Jakkamsetti A."/>
            <person name="Pham P."/>
            <person name="Ruth R."/>
            <person name="San Lucas F."/>
            <person name="Warren J."/>
            <person name="Zhang J."/>
            <person name="Zhao Z."/>
            <person name="Zhou C."/>
            <person name="Zhu D."/>
            <person name="Lee S."/>
            <person name="Bess C."/>
            <person name="Blankenburg K."/>
            <person name="Forbes L."/>
            <person name="Fu Q."/>
            <person name="Gubbala S."/>
            <person name="Hirani K."/>
            <person name="Jayaseelan J.C."/>
            <person name="Lara F."/>
            <person name="Munidasa M."/>
            <person name="Palculict T."/>
            <person name="Patil S."/>
            <person name="Pu L.-L."/>
            <person name="Saada N."/>
            <person name="Tang L."/>
            <person name="Weissenberger G."/>
            <person name="Zhu Y."/>
            <person name="Hemphill L."/>
            <person name="Shang Y."/>
            <person name="Youmans B."/>
            <person name="Ayvaz T."/>
            <person name="Ross M."/>
            <person name="Santibanez J."/>
            <person name="Aqrawi P."/>
            <person name="Gross S."/>
            <person name="Joshi V."/>
            <person name="Fowler G."/>
            <person name="Nazareth L."/>
            <person name="Reid J."/>
            <person name="Worley K."/>
            <person name="Petrosino J."/>
            <person name="Highlander S."/>
            <person name="Gibbs R."/>
        </authorList>
    </citation>
    <scope>NUCLEOTIDE SEQUENCE [LARGE SCALE GENOMIC DNA]</scope>
    <source>
        <strain evidence="8 9">ATCC 23263</strain>
    </source>
</reference>
<sequence>MASEQKITIQDALTAGAQKLRSAGLEQSRFEAEVLLAAMMHQERLYFLMHPEIPLSSEQIRAFANAIKRRSAHEPSAMITGHREFMGLDFDVNAHVLIPRPDTENIVETALAWISKRSRPEVLDLCCGSGAIGIALKNCCPNIQLWLSDISKEALAIAKSNAQKHHIEAQLILGDLFEGLLPGQRFDMIVTNPPYIPTDEIADLSPDIKNYEPRVALDGGEDGYDFYKRLFASVHDHLKEQGYLVLECGWNQADTLIDMAHSFSHIERIYDLAGFARGLVCGK</sequence>
<dbReference type="RefSeq" id="WP_006597954.1">
    <property type="nucleotide sequence ID" value="NZ_GL622359.1"/>
</dbReference>
<dbReference type="Gene3D" id="1.10.8.10">
    <property type="entry name" value="DNA helicase RuvA subunit, C-terminal domain"/>
    <property type="match status" value="1"/>
</dbReference>
<dbReference type="Pfam" id="PF05175">
    <property type="entry name" value="MTS"/>
    <property type="match status" value="1"/>
</dbReference>
<dbReference type="PANTHER" id="PTHR18895:SF74">
    <property type="entry name" value="MTRF1L RELEASE FACTOR GLUTAMINE METHYLTRANSFERASE"/>
    <property type="match status" value="1"/>
</dbReference>
<dbReference type="eggNOG" id="COG2890">
    <property type="taxonomic scope" value="Bacteria"/>
</dbReference>
<dbReference type="NCBIfam" id="TIGR00536">
    <property type="entry name" value="hemK_fam"/>
    <property type="match status" value="1"/>
</dbReference>
<feature type="binding site" evidence="5">
    <location>
        <position position="149"/>
    </location>
    <ligand>
        <name>S-adenosyl-L-methionine</name>
        <dbReference type="ChEBI" id="CHEBI:59789"/>
    </ligand>
</feature>
<evidence type="ECO:0000256" key="3">
    <source>
        <dbReference type="ARBA" id="ARBA00022691"/>
    </source>
</evidence>
<dbReference type="HAMAP" id="MF_02126">
    <property type="entry name" value="RF_methyltr_PrmC"/>
    <property type="match status" value="1"/>
</dbReference>
<organism evidence="8 9">
    <name type="scientific">Pseudoramibacter alactolyticus ATCC 23263</name>
    <dbReference type="NCBI Taxonomy" id="887929"/>
    <lineage>
        <taxon>Bacteria</taxon>
        <taxon>Bacillati</taxon>
        <taxon>Bacillota</taxon>
        <taxon>Clostridia</taxon>
        <taxon>Eubacteriales</taxon>
        <taxon>Eubacteriaceae</taxon>
        <taxon>Pseudoramibacter</taxon>
    </lineage>
</organism>
<comment type="catalytic activity">
    <reaction evidence="4 5">
        <text>L-glutaminyl-[peptide chain release factor] + S-adenosyl-L-methionine = N(5)-methyl-L-glutaminyl-[peptide chain release factor] + S-adenosyl-L-homocysteine + H(+)</text>
        <dbReference type="Rhea" id="RHEA:42896"/>
        <dbReference type="Rhea" id="RHEA-COMP:10271"/>
        <dbReference type="Rhea" id="RHEA-COMP:10272"/>
        <dbReference type="ChEBI" id="CHEBI:15378"/>
        <dbReference type="ChEBI" id="CHEBI:30011"/>
        <dbReference type="ChEBI" id="CHEBI:57856"/>
        <dbReference type="ChEBI" id="CHEBI:59789"/>
        <dbReference type="ChEBI" id="CHEBI:61891"/>
        <dbReference type="EC" id="2.1.1.297"/>
    </reaction>
</comment>
<comment type="function">
    <text evidence="5">Methylates the class 1 translation termination release factors RF1/PrfA and RF2/PrfB on the glutamine residue of the universally conserved GGQ motif.</text>
</comment>
<evidence type="ECO:0000259" key="6">
    <source>
        <dbReference type="Pfam" id="PF05175"/>
    </source>
</evidence>
<feature type="domain" description="Methyltransferase small" evidence="6">
    <location>
        <begin position="114"/>
        <end position="195"/>
    </location>
</feature>
<dbReference type="InterPro" id="IPR002052">
    <property type="entry name" value="DNA_methylase_N6_adenine_CS"/>
</dbReference>
<dbReference type="GO" id="GO:0102559">
    <property type="term" value="F:peptide chain release factor N(5)-glutamine methyltransferase activity"/>
    <property type="evidence" value="ECO:0007669"/>
    <property type="project" value="UniProtKB-EC"/>
</dbReference>
<dbReference type="EMBL" id="AEQN01000009">
    <property type="protein sequence ID" value="EFV02390.1"/>
    <property type="molecule type" value="Genomic_DNA"/>
</dbReference>
<keyword evidence="2 5" id="KW-0808">Transferase</keyword>
<dbReference type="SUPFAM" id="SSF53335">
    <property type="entry name" value="S-adenosyl-L-methionine-dependent methyltransferases"/>
    <property type="match status" value="1"/>
</dbReference>
<name>E6MEV2_9FIRM</name>
<dbReference type="STRING" id="887929.HMP0721_0535"/>
<dbReference type="HOGENOM" id="CLU_018398_3_1_9"/>
<evidence type="ECO:0000256" key="2">
    <source>
        <dbReference type="ARBA" id="ARBA00022679"/>
    </source>
</evidence>
<evidence type="ECO:0000313" key="8">
    <source>
        <dbReference type="EMBL" id="EFV02390.1"/>
    </source>
</evidence>
<gene>
    <name evidence="5 8" type="primary">prmC</name>
    <name evidence="8" type="ORF">HMP0721_0535</name>
</gene>
<protein>
    <recommendedName>
        <fullName evidence="5">Release factor glutamine methyltransferase</fullName>
        <shortName evidence="5">RF MTase</shortName>
        <ecNumber evidence="5">2.1.1.297</ecNumber>
    </recommendedName>
    <alternativeName>
        <fullName evidence="5">N5-glutamine methyltransferase PrmC</fullName>
    </alternativeName>
    <alternativeName>
        <fullName evidence="5">Protein-(glutamine-N5) MTase PrmC</fullName>
    </alternativeName>
    <alternativeName>
        <fullName evidence="5">Protein-glutamine N-methyltransferase PrmC</fullName>
    </alternativeName>
</protein>
<dbReference type="PANTHER" id="PTHR18895">
    <property type="entry name" value="HEMK METHYLTRANSFERASE"/>
    <property type="match status" value="1"/>
</dbReference>
<keyword evidence="1 5" id="KW-0489">Methyltransferase</keyword>
<dbReference type="EC" id="2.1.1.297" evidence="5"/>
<dbReference type="NCBIfam" id="TIGR03534">
    <property type="entry name" value="RF_mod_PrmC"/>
    <property type="match status" value="1"/>
</dbReference>
<dbReference type="InterPro" id="IPR007848">
    <property type="entry name" value="Small_mtfrase_dom"/>
</dbReference>
<dbReference type="CDD" id="cd02440">
    <property type="entry name" value="AdoMet_MTases"/>
    <property type="match status" value="1"/>
</dbReference>
<feature type="binding site" evidence="5">
    <location>
        <begin position="192"/>
        <end position="195"/>
    </location>
    <ligand>
        <name>substrate</name>
    </ligand>
</feature>
<evidence type="ECO:0000259" key="7">
    <source>
        <dbReference type="Pfam" id="PF17827"/>
    </source>
</evidence>
<feature type="domain" description="Release factor glutamine methyltransferase N-terminal" evidence="7">
    <location>
        <begin position="11"/>
        <end position="81"/>
    </location>
</feature>
<dbReference type="Gene3D" id="3.40.50.150">
    <property type="entry name" value="Vaccinia Virus protein VP39"/>
    <property type="match status" value="1"/>
</dbReference>
<dbReference type="GO" id="GO:0032259">
    <property type="term" value="P:methylation"/>
    <property type="evidence" value="ECO:0007669"/>
    <property type="project" value="UniProtKB-KW"/>
</dbReference>
<dbReference type="InterPro" id="IPR050320">
    <property type="entry name" value="N5-glutamine_MTase"/>
</dbReference>